<dbReference type="RefSeq" id="WP_025852259.1">
    <property type="nucleotide sequence ID" value="NZ_BPWC01000001.1"/>
</dbReference>
<evidence type="ECO:0000313" key="1">
    <source>
        <dbReference type="EMBL" id="MSE02583.1"/>
    </source>
</evidence>
<accession>A0A6A8LH95</accession>
<evidence type="ECO:0008006" key="2">
    <source>
        <dbReference type="Google" id="ProtNLM"/>
    </source>
</evidence>
<dbReference type="Pfam" id="PF06103">
    <property type="entry name" value="DUF948"/>
    <property type="match status" value="1"/>
</dbReference>
<dbReference type="PANTHER" id="PTHR40070:SF1">
    <property type="entry name" value="UPF0478 PROTEIN YTXG"/>
    <property type="match status" value="1"/>
</dbReference>
<name>A0A6A8LH95_BACVE</name>
<sequence>MIIILYISAAVAAAALIYAAVSAVHFKRNTAPDIKKINAVTASMQTSVEEIKTETRLLSQKQKELQEDFLTKKTAVQTTAAEVKGTPHVLKMLWNAGKSGL</sequence>
<reference evidence="1" key="1">
    <citation type="submission" date="2019-11" db="EMBL/GenBank/DDBJ databases">
        <title>Draft Genome Sequence of Plant Growth-Promoting Rhizosphere-Associated Bacteria.</title>
        <authorList>
            <person name="Vasilyev I.Y."/>
            <person name="Radchenko V."/>
            <person name="Ilnitskaya E.V."/>
        </authorList>
    </citation>
    <scope>NUCLEOTIDE SEQUENCE</scope>
    <source>
        <strain evidence="1">VRA_517_n</strain>
    </source>
</reference>
<proteinExistence type="predicted"/>
<dbReference type="EMBL" id="WKKV01000004">
    <property type="protein sequence ID" value="MSE02583.1"/>
    <property type="molecule type" value="Genomic_DNA"/>
</dbReference>
<protein>
    <recommendedName>
        <fullName evidence="2">DUF948 domain-containing protein</fullName>
    </recommendedName>
</protein>
<dbReference type="InterPro" id="IPR009293">
    <property type="entry name" value="UPF0478"/>
</dbReference>
<dbReference type="PANTHER" id="PTHR40070">
    <property type="entry name" value="UPF0478 PROTEIN YTXG"/>
    <property type="match status" value="1"/>
</dbReference>
<comment type="caution">
    <text evidence="1">The sequence shown here is derived from an EMBL/GenBank/DDBJ whole genome shotgun (WGS) entry which is preliminary data.</text>
</comment>
<dbReference type="AlphaFoldDB" id="A0A6A8LH95"/>
<gene>
    <name evidence="1" type="ORF">GKC39_10960</name>
</gene>
<organism evidence="1">
    <name type="scientific">Bacillus velezensis</name>
    <dbReference type="NCBI Taxonomy" id="492670"/>
    <lineage>
        <taxon>Bacteria</taxon>
        <taxon>Bacillati</taxon>
        <taxon>Bacillota</taxon>
        <taxon>Bacilli</taxon>
        <taxon>Bacillales</taxon>
        <taxon>Bacillaceae</taxon>
        <taxon>Bacillus</taxon>
        <taxon>Bacillus amyloliquefaciens group</taxon>
    </lineage>
</organism>